<name>A0A6L5YQ37_9FIRM</name>
<feature type="transmembrane region" description="Helical" evidence="7">
    <location>
        <begin position="136"/>
        <end position="161"/>
    </location>
</feature>
<feature type="transmembrane region" description="Helical" evidence="7">
    <location>
        <begin position="12"/>
        <end position="34"/>
    </location>
</feature>
<evidence type="ECO:0000256" key="3">
    <source>
        <dbReference type="ARBA" id="ARBA00022475"/>
    </source>
</evidence>
<dbReference type="CDD" id="cd13138">
    <property type="entry name" value="MATE_yoeA_like"/>
    <property type="match status" value="1"/>
</dbReference>
<feature type="transmembrane region" description="Helical" evidence="7">
    <location>
        <begin position="168"/>
        <end position="189"/>
    </location>
</feature>
<dbReference type="GO" id="GO:0015297">
    <property type="term" value="F:antiporter activity"/>
    <property type="evidence" value="ECO:0007669"/>
    <property type="project" value="InterPro"/>
</dbReference>
<feature type="transmembrane region" description="Helical" evidence="7">
    <location>
        <begin position="316"/>
        <end position="339"/>
    </location>
</feature>
<dbReference type="AlphaFoldDB" id="A0A6L5YQ37"/>
<evidence type="ECO:0000256" key="6">
    <source>
        <dbReference type="ARBA" id="ARBA00023136"/>
    </source>
</evidence>
<keyword evidence="9" id="KW-1185">Reference proteome</keyword>
<protein>
    <submittedName>
        <fullName evidence="8">MATE family efflux transporter</fullName>
    </submittedName>
</protein>
<keyword evidence="2" id="KW-0813">Transport</keyword>
<gene>
    <name evidence="8" type="ORF">FYJ75_05305</name>
</gene>
<feature type="transmembrane region" description="Helical" evidence="7">
    <location>
        <begin position="390"/>
        <end position="412"/>
    </location>
</feature>
<dbReference type="GO" id="GO:0005886">
    <property type="term" value="C:plasma membrane"/>
    <property type="evidence" value="ECO:0007669"/>
    <property type="project" value="UniProtKB-SubCell"/>
</dbReference>
<feature type="transmembrane region" description="Helical" evidence="7">
    <location>
        <begin position="95"/>
        <end position="116"/>
    </location>
</feature>
<feature type="transmembrane region" description="Helical" evidence="7">
    <location>
        <begin position="359"/>
        <end position="378"/>
    </location>
</feature>
<feature type="transmembrane region" description="Helical" evidence="7">
    <location>
        <begin position="284"/>
        <end position="304"/>
    </location>
</feature>
<dbReference type="InterPro" id="IPR052031">
    <property type="entry name" value="Membrane_Transporter-Flippase"/>
</dbReference>
<evidence type="ECO:0000256" key="7">
    <source>
        <dbReference type="SAM" id="Phobius"/>
    </source>
</evidence>
<feature type="transmembrane region" description="Helical" evidence="7">
    <location>
        <begin position="239"/>
        <end position="264"/>
    </location>
</feature>
<keyword evidence="4 7" id="KW-0812">Transmembrane</keyword>
<evidence type="ECO:0000256" key="1">
    <source>
        <dbReference type="ARBA" id="ARBA00004651"/>
    </source>
</evidence>
<comment type="subcellular location">
    <subcellularLocation>
        <location evidence="1">Cell membrane</location>
        <topology evidence="1">Multi-pass membrane protein</topology>
    </subcellularLocation>
</comment>
<dbReference type="PANTHER" id="PTHR43549:SF3">
    <property type="entry name" value="MULTIDRUG RESISTANCE PROTEIN YPNP-RELATED"/>
    <property type="match status" value="1"/>
</dbReference>
<evidence type="ECO:0000256" key="5">
    <source>
        <dbReference type="ARBA" id="ARBA00022989"/>
    </source>
</evidence>
<keyword evidence="3" id="KW-1003">Cell membrane</keyword>
<dbReference type="PANTHER" id="PTHR43549">
    <property type="entry name" value="MULTIDRUG RESISTANCE PROTEIN YPNP-RELATED"/>
    <property type="match status" value="1"/>
</dbReference>
<comment type="caution">
    <text evidence="8">The sequence shown here is derived from an EMBL/GenBank/DDBJ whole genome shotgun (WGS) entry which is preliminary data.</text>
</comment>
<keyword evidence="5 7" id="KW-1133">Transmembrane helix</keyword>
<feature type="transmembrane region" description="Helical" evidence="7">
    <location>
        <begin position="59"/>
        <end position="83"/>
    </location>
</feature>
<evidence type="ECO:0000256" key="4">
    <source>
        <dbReference type="ARBA" id="ARBA00022692"/>
    </source>
</evidence>
<dbReference type="RefSeq" id="WP_154429421.1">
    <property type="nucleotide sequence ID" value="NZ_VUNI01000006.1"/>
</dbReference>
<feature type="transmembrane region" description="Helical" evidence="7">
    <location>
        <begin position="418"/>
        <end position="440"/>
    </location>
</feature>
<dbReference type="NCBIfam" id="TIGR00797">
    <property type="entry name" value="matE"/>
    <property type="match status" value="1"/>
</dbReference>
<dbReference type="PIRSF" id="PIRSF006603">
    <property type="entry name" value="DinF"/>
    <property type="match status" value="1"/>
</dbReference>
<dbReference type="InterPro" id="IPR002528">
    <property type="entry name" value="MATE_fam"/>
</dbReference>
<sequence>MSNKTNDLTTGVLGKQILLLSLPLMFSNLLQVLFNISDIAVVGKFAGAYALGSVGSTSILLTLFLAVPLGMGGGINVLTALAIGSRSKKDVSETIHTAAIISLIAGILLLAFGMFFARDLLTLLNTKEELIEGAVAYLHVYFLGMPAVALYNFGNAVFSAAGNTRKPLVYLSIAGVVNVILNLFFVIVLKIDVCGVAAASAISQYLSAGLLLKDLFRGEGMCRLQMTEMKLTGSKAKRILQIGVPSAFQYMIYSVANLFVQTGVNTFSATVVAGNSAAANADNLVYDIMAAFYTVCGSFMGQNLGARKKDRVKKSYLICLFYSFMVGLVVGLLLVLFGHQFLSLFANDEAVIEAGMERLMVMGLAYCISAFMDCTTAATRALGKTVFPTIVMILGSCVFRIVWIYTVFAVYHTTRALYLLYGVSWVITAIPEIIYFVIIYRKNVSTIES</sequence>
<dbReference type="InterPro" id="IPR048279">
    <property type="entry name" value="MdtK-like"/>
</dbReference>
<evidence type="ECO:0000256" key="2">
    <source>
        <dbReference type="ARBA" id="ARBA00022448"/>
    </source>
</evidence>
<organism evidence="8 9">
    <name type="scientific">Roseburia porci</name>
    <dbReference type="NCBI Taxonomy" id="2605790"/>
    <lineage>
        <taxon>Bacteria</taxon>
        <taxon>Bacillati</taxon>
        <taxon>Bacillota</taxon>
        <taxon>Clostridia</taxon>
        <taxon>Lachnospirales</taxon>
        <taxon>Lachnospiraceae</taxon>
        <taxon>Roseburia</taxon>
    </lineage>
</organism>
<dbReference type="EMBL" id="VUNI01000006">
    <property type="protein sequence ID" value="MST74455.1"/>
    <property type="molecule type" value="Genomic_DNA"/>
</dbReference>
<dbReference type="GO" id="GO:0042910">
    <property type="term" value="F:xenobiotic transmembrane transporter activity"/>
    <property type="evidence" value="ECO:0007669"/>
    <property type="project" value="InterPro"/>
</dbReference>
<evidence type="ECO:0000313" key="9">
    <source>
        <dbReference type="Proteomes" id="UP000474024"/>
    </source>
</evidence>
<evidence type="ECO:0000313" key="8">
    <source>
        <dbReference type="EMBL" id="MST74455.1"/>
    </source>
</evidence>
<dbReference type="Proteomes" id="UP000474024">
    <property type="component" value="Unassembled WGS sequence"/>
</dbReference>
<keyword evidence="6 7" id="KW-0472">Membrane</keyword>
<proteinExistence type="predicted"/>
<accession>A0A6L5YQ37</accession>
<reference evidence="8 9" key="1">
    <citation type="submission" date="2019-08" db="EMBL/GenBank/DDBJ databases">
        <title>In-depth cultivation of the pig gut microbiome towards novel bacterial diversity and tailored functional studies.</title>
        <authorList>
            <person name="Wylensek D."/>
            <person name="Hitch T.C.A."/>
            <person name="Clavel T."/>
        </authorList>
    </citation>
    <scope>NUCLEOTIDE SEQUENCE [LARGE SCALE GENOMIC DNA]</scope>
    <source>
        <strain evidence="8 9">MUC/MUC-530-WT-4D</strain>
    </source>
</reference>
<dbReference type="Pfam" id="PF01554">
    <property type="entry name" value="MatE"/>
    <property type="match status" value="2"/>
</dbReference>